<gene>
    <name evidence="2" type="ORF">AWC01_08755</name>
    <name evidence="1" type="ORF">MDOR_09730</name>
</gene>
<dbReference type="STRING" id="126673.AWC01_08755"/>
<dbReference type="SUPFAM" id="SSF50475">
    <property type="entry name" value="FMN-binding split barrel"/>
    <property type="match status" value="1"/>
</dbReference>
<dbReference type="EMBL" id="LQOS01000024">
    <property type="protein sequence ID" value="ORV41975.1"/>
    <property type="molecule type" value="Genomic_DNA"/>
</dbReference>
<organism evidence="2 3">
    <name type="scientific">Mycolicibacterium doricum</name>
    <dbReference type="NCBI Taxonomy" id="126673"/>
    <lineage>
        <taxon>Bacteria</taxon>
        <taxon>Bacillati</taxon>
        <taxon>Actinomycetota</taxon>
        <taxon>Actinomycetes</taxon>
        <taxon>Mycobacteriales</taxon>
        <taxon>Mycobacteriaceae</taxon>
        <taxon>Mycolicibacterium</taxon>
    </lineage>
</organism>
<dbReference type="OrthoDB" id="7062584at2"/>
<keyword evidence="3" id="KW-1185">Reference proteome</keyword>
<dbReference type="Gene3D" id="2.30.110.10">
    <property type="entry name" value="Electron Transport, Fmn-binding Protein, Chain A"/>
    <property type="match status" value="1"/>
</dbReference>
<protein>
    <submittedName>
        <fullName evidence="2">Pyridoxamine 5'-phosphate oxidase</fullName>
    </submittedName>
</protein>
<dbReference type="EMBL" id="AP022605">
    <property type="protein sequence ID" value="BBZ06804.1"/>
    <property type="molecule type" value="Genomic_DNA"/>
</dbReference>
<dbReference type="AlphaFoldDB" id="A0A1X1TBU9"/>
<sequence>MTSPHTPVAVLTEDESWERLSSVALGRLVTRIADEIFIFPVNFVTQRGTVLFRTAEGTKLFSAVVSDEVLFEADKYTSSVGWSVIVRGTAEVLSGASQIEEAEQAALLPWVATTKRRYVRITPTVMTGRQFIFGPEPDDGSVAG</sequence>
<dbReference type="Pfam" id="PF12900">
    <property type="entry name" value="Pyridox_ox_2"/>
    <property type="match status" value="1"/>
</dbReference>
<proteinExistence type="predicted"/>
<dbReference type="RefSeq" id="WP_085190045.1">
    <property type="nucleotide sequence ID" value="NZ_AP022605.1"/>
</dbReference>
<reference evidence="1 4" key="2">
    <citation type="journal article" date="2019" name="Emerg. Microbes Infect.">
        <title>Comprehensive subspecies identification of 175 nontuberculous mycobacteria species based on 7547 genomic profiles.</title>
        <authorList>
            <person name="Matsumoto Y."/>
            <person name="Kinjo T."/>
            <person name="Motooka D."/>
            <person name="Nabeya D."/>
            <person name="Jung N."/>
            <person name="Uechi K."/>
            <person name="Horii T."/>
            <person name="Iida T."/>
            <person name="Fujita J."/>
            <person name="Nakamura S."/>
        </authorList>
    </citation>
    <scope>NUCLEOTIDE SEQUENCE [LARGE SCALE GENOMIC DNA]</scope>
    <source>
        <strain evidence="1 4">JCM 12405</strain>
    </source>
</reference>
<dbReference type="Proteomes" id="UP000193564">
    <property type="component" value="Unassembled WGS sequence"/>
</dbReference>
<evidence type="ECO:0000313" key="2">
    <source>
        <dbReference type="EMBL" id="ORV41975.1"/>
    </source>
</evidence>
<dbReference type="Proteomes" id="UP000467201">
    <property type="component" value="Chromosome"/>
</dbReference>
<reference evidence="1" key="3">
    <citation type="submission" date="2020-02" db="EMBL/GenBank/DDBJ databases">
        <authorList>
            <person name="Matsumoto Y."/>
            <person name="Motooka D."/>
            <person name="Nakamura S."/>
        </authorList>
    </citation>
    <scope>NUCLEOTIDE SEQUENCE</scope>
    <source>
        <strain evidence="1">JCM 12405</strain>
    </source>
</reference>
<accession>A0A1X1TBU9</accession>
<evidence type="ECO:0000313" key="3">
    <source>
        <dbReference type="Proteomes" id="UP000193564"/>
    </source>
</evidence>
<evidence type="ECO:0000313" key="4">
    <source>
        <dbReference type="Proteomes" id="UP000467201"/>
    </source>
</evidence>
<dbReference type="InterPro" id="IPR012349">
    <property type="entry name" value="Split_barrel_FMN-bd"/>
</dbReference>
<evidence type="ECO:0000313" key="1">
    <source>
        <dbReference type="EMBL" id="BBZ06804.1"/>
    </source>
</evidence>
<dbReference type="InterPro" id="IPR024747">
    <property type="entry name" value="Pyridox_Oxase-rel"/>
</dbReference>
<dbReference type="KEGG" id="mdr:MDOR_09730"/>
<reference evidence="2 3" key="1">
    <citation type="submission" date="2016-01" db="EMBL/GenBank/DDBJ databases">
        <title>The new phylogeny of the genus Mycobacterium.</title>
        <authorList>
            <person name="Tarcisio F."/>
            <person name="Conor M."/>
            <person name="Antonella G."/>
            <person name="Elisabetta G."/>
            <person name="Giulia F.S."/>
            <person name="Sara T."/>
            <person name="Anna F."/>
            <person name="Clotilde B."/>
            <person name="Roberto B."/>
            <person name="Veronica D.S."/>
            <person name="Fabio R."/>
            <person name="Monica P."/>
            <person name="Olivier J."/>
            <person name="Enrico T."/>
            <person name="Nicola S."/>
        </authorList>
    </citation>
    <scope>NUCLEOTIDE SEQUENCE [LARGE SCALE GENOMIC DNA]</scope>
    <source>
        <strain evidence="2 3">DSM 44339</strain>
    </source>
</reference>
<name>A0A1X1TBU9_9MYCO</name>